<keyword evidence="2" id="KW-1185">Reference proteome</keyword>
<dbReference type="STRING" id="1385519.N801_10015"/>
<reference evidence="1 2" key="1">
    <citation type="submission" date="2013-08" db="EMBL/GenBank/DDBJ databases">
        <title>The genome sequence of Knoellia aerolata.</title>
        <authorList>
            <person name="Zhu W."/>
            <person name="Wang G."/>
        </authorList>
    </citation>
    <scope>NUCLEOTIDE SEQUENCE [LARGE SCALE GENOMIC DNA]</scope>
    <source>
        <strain evidence="1 2">DSM 18566</strain>
    </source>
</reference>
<evidence type="ECO:0000313" key="1">
    <source>
        <dbReference type="EMBL" id="KGN41009.1"/>
    </source>
</evidence>
<gene>
    <name evidence="1" type="ORF">N801_10015</name>
</gene>
<dbReference type="AlphaFoldDB" id="A0A0A0JWI5"/>
<dbReference type="Proteomes" id="UP000030013">
    <property type="component" value="Unassembled WGS sequence"/>
</dbReference>
<organism evidence="1 2">
    <name type="scientific">Knoellia aerolata DSM 18566</name>
    <dbReference type="NCBI Taxonomy" id="1385519"/>
    <lineage>
        <taxon>Bacteria</taxon>
        <taxon>Bacillati</taxon>
        <taxon>Actinomycetota</taxon>
        <taxon>Actinomycetes</taxon>
        <taxon>Micrococcales</taxon>
        <taxon>Intrasporangiaceae</taxon>
        <taxon>Knoellia</taxon>
    </lineage>
</organism>
<comment type="caution">
    <text evidence="1">The sequence shown here is derived from an EMBL/GenBank/DDBJ whole genome shotgun (WGS) entry which is preliminary data.</text>
</comment>
<evidence type="ECO:0000313" key="2">
    <source>
        <dbReference type="Proteomes" id="UP000030013"/>
    </source>
</evidence>
<accession>A0A0A0JWI5</accession>
<dbReference type="RefSeq" id="WP_035937571.1">
    <property type="nucleotide sequence ID" value="NZ_AVPL01000026.1"/>
</dbReference>
<name>A0A0A0JWI5_9MICO</name>
<protein>
    <submittedName>
        <fullName evidence="1">Uncharacterized protein</fullName>
    </submittedName>
</protein>
<sequence>MSGRDRRSVGELLAECDLSTRGLLINPDALDAAAMVRAWPEVVQAAHELLGALPTAQRVIRPGEGGADLTVERLHLMATAIDTNLRHRDWPGEGPADDMLLTVAGNLMRAHDLVHRHLRGTSTPAPAVVADATAARTRVLHTLYVGSHAIALAVRAQVRDVQVRDARARPDGVSARQRRTQLTALRFVLTRLAAFEQVAGAEVYRYFPVATKGEHREAPAPDRLRTALAGWDVEAHRTLAAAPSMANLTELTRVQTTALAVTRVVLHAAAVHHAIDPHMHQAHLEPSLTAAESAWGTLHGTLRDLTGHAHRAVHPHLRTAGAELVHALSELVLDGTAVADPDTIAARTDLTAAARTLTGALESPHQSSLLLLDAALDPRTRVNARGAHHLLTRLVAVPGAGVLASPLDAWVDPADLTACRDVAPPAPIREAITRQIHTVGGTSQALAAASTAVTTPPIAAVPDASTRTPPQVARSLHLTGPAPQRAAGHVPR</sequence>
<proteinExistence type="predicted"/>
<dbReference type="eggNOG" id="ENOG5033XCU">
    <property type="taxonomic scope" value="Bacteria"/>
</dbReference>
<dbReference type="OrthoDB" id="4849091at2"/>
<dbReference type="EMBL" id="AVPL01000026">
    <property type="protein sequence ID" value="KGN41009.1"/>
    <property type="molecule type" value="Genomic_DNA"/>
</dbReference>